<gene>
    <name evidence="1" type="ORF">EV192_102367</name>
</gene>
<evidence type="ECO:0000313" key="1">
    <source>
        <dbReference type="EMBL" id="TCO62230.1"/>
    </source>
</evidence>
<dbReference type="RefSeq" id="WP_165960330.1">
    <property type="nucleotide sequence ID" value="NZ_SLWS01000002.1"/>
</dbReference>
<dbReference type="InterPro" id="IPR011059">
    <property type="entry name" value="Metal-dep_hydrolase_composite"/>
</dbReference>
<dbReference type="Proteomes" id="UP000295680">
    <property type="component" value="Unassembled WGS sequence"/>
</dbReference>
<comment type="caution">
    <text evidence="1">The sequence shown here is derived from an EMBL/GenBank/DDBJ whole genome shotgun (WGS) entry which is preliminary data.</text>
</comment>
<dbReference type="Gene3D" id="2.30.40.10">
    <property type="entry name" value="Urease, subunit C, domain 1"/>
    <property type="match status" value="1"/>
</dbReference>
<dbReference type="InterPro" id="IPR006311">
    <property type="entry name" value="TAT_signal"/>
</dbReference>
<dbReference type="GO" id="GO:0016810">
    <property type="term" value="F:hydrolase activity, acting on carbon-nitrogen (but not peptide) bonds"/>
    <property type="evidence" value="ECO:0007669"/>
    <property type="project" value="InterPro"/>
</dbReference>
<dbReference type="AlphaFoldDB" id="A0A4V2S826"/>
<proteinExistence type="predicted"/>
<protein>
    <submittedName>
        <fullName evidence="1">TAT (Twin-arginine translocation) pathway-exported protein</fullName>
    </submittedName>
</protein>
<keyword evidence="2" id="KW-1185">Reference proteome</keyword>
<evidence type="ECO:0000313" key="2">
    <source>
        <dbReference type="Proteomes" id="UP000295680"/>
    </source>
</evidence>
<sequence>MDRRQLLRGAAVVAAGTAITEALPTVANASPGTADLIIHNGRVLILDKHFRTAEAVAIRGGRVLAVGSGRDIRRYQAPRQNCSTRAAARCFQASTTHTTT</sequence>
<dbReference type="PROSITE" id="PS51318">
    <property type="entry name" value="TAT"/>
    <property type="match status" value="1"/>
</dbReference>
<dbReference type="SUPFAM" id="SSF51338">
    <property type="entry name" value="Composite domain of metallo-dependent hydrolases"/>
    <property type="match status" value="1"/>
</dbReference>
<reference evidence="1 2" key="1">
    <citation type="submission" date="2019-03" db="EMBL/GenBank/DDBJ databases">
        <title>Genomic Encyclopedia of Type Strains, Phase IV (KMG-IV): sequencing the most valuable type-strain genomes for metagenomic binning, comparative biology and taxonomic classification.</title>
        <authorList>
            <person name="Goeker M."/>
        </authorList>
    </citation>
    <scope>NUCLEOTIDE SEQUENCE [LARGE SCALE GENOMIC DNA]</scope>
    <source>
        <strain evidence="1 2">DSM 45934</strain>
    </source>
</reference>
<name>A0A4V2S826_9PSEU</name>
<dbReference type="EMBL" id="SLWS01000002">
    <property type="protein sequence ID" value="TCO62230.1"/>
    <property type="molecule type" value="Genomic_DNA"/>
</dbReference>
<accession>A0A4V2S826</accession>
<organism evidence="1 2">
    <name type="scientific">Actinocrispum wychmicini</name>
    <dbReference type="NCBI Taxonomy" id="1213861"/>
    <lineage>
        <taxon>Bacteria</taxon>
        <taxon>Bacillati</taxon>
        <taxon>Actinomycetota</taxon>
        <taxon>Actinomycetes</taxon>
        <taxon>Pseudonocardiales</taxon>
        <taxon>Pseudonocardiaceae</taxon>
        <taxon>Actinocrispum</taxon>
    </lineage>
</organism>